<evidence type="ECO:0000256" key="10">
    <source>
        <dbReference type="SAM" id="MobiDB-lite"/>
    </source>
</evidence>
<dbReference type="InterPro" id="IPR015886">
    <property type="entry name" value="H2TH_FPG"/>
</dbReference>
<dbReference type="SMART" id="SM01232">
    <property type="entry name" value="H2TH"/>
    <property type="match status" value="1"/>
</dbReference>
<dbReference type="InterPro" id="IPR010979">
    <property type="entry name" value="Ribosomal_uS13-like_H2TH"/>
</dbReference>
<gene>
    <name evidence="12" type="ORF">BS47DRAFT_1372275</name>
</gene>
<keyword evidence="6" id="KW-0234">DNA repair</keyword>
<keyword evidence="5" id="KW-0238">DNA-binding</keyword>
<name>A0A9P6DXB3_9AGAM</name>
<evidence type="ECO:0000256" key="6">
    <source>
        <dbReference type="ARBA" id="ARBA00023204"/>
    </source>
</evidence>
<feature type="domain" description="Formamidopyrimidine-DNA glycosylase catalytic" evidence="11">
    <location>
        <begin position="2"/>
        <end position="122"/>
    </location>
</feature>
<evidence type="ECO:0000256" key="2">
    <source>
        <dbReference type="ARBA" id="ARBA00009409"/>
    </source>
</evidence>
<evidence type="ECO:0000256" key="8">
    <source>
        <dbReference type="ARBA" id="ARBA00023268"/>
    </source>
</evidence>
<dbReference type="Gene3D" id="1.10.8.50">
    <property type="match status" value="1"/>
</dbReference>
<evidence type="ECO:0000256" key="9">
    <source>
        <dbReference type="ARBA" id="ARBA00023295"/>
    </source>
</evidence>
<evidence type="ECO:0000256" key="1">
    <source>
        <dbReference type="ARBA" id="ARBA00001668"/>
    </source>
</evidence>
<dbReference type="EMBL" id="MU128960">
    <property type="protein sequence ID" value="KAF9514433.1"/>
    <property type="molecule type" value="Genomic_DNA"/>
</dbReference>
<dbReference type="GO" id="GO:0008534">
    <property type="term" value="F:oxidized purine nucleobase lesion DNA N-glycosylase activity"/>
    <property type="evidence" value="ECO:0007669"/>
    <property type="project" value="UniProtKB-EC"/>
</dbReference>
<dbReference type="GO" id="GO:0003906">
    <property type="term" value="F:DNA-(apurinic or apyrimidinic site) endonuclease activity"/>
    <property type="evidence" value="ECO:0007669"/>
    <property type="project" value="InterPro"/>
</dbReference>
<reference evidence="12" key="1">
    <citation type="journal article" date="2020" name="Nat. Commun.">
        <title>Large-scale genome sequencing of mycorrhizal fungi provides insights into the early evolution of symbiotic traits.</title>
        <authorList>
            <person name="Miyauchi S."/>
            <person name="Kiss E."/>
            <person name="Kuo A."/>
            <person name="Drula E."/>
            <person name="Kohler A."/>
            <person name="Sanchez-Garcia M."/>
            <person name="Morin E."/>
            <person name="Andreopoulos B."/>
            <person name="Barry K.W."/>
            <person name="Bonito G."/>
            <person name="Buee M."/>
            <person name="Carver A."/>
            <person name="Chen C."/>
            <person name="Cichocki N."/>
            <person name="Clum A."/>
            <person name="Culley D."/>
            <person name="Crous P.W."/>
            <person name="Fauchery L."/>
            <person name="Girlanda M."/>
            <person name="Hayes R.D."/>
            <person name="Keri Z."/>
            <person name="LaButti K."/>
            <person name="Lipzen A."/>
            <person name="Lombard V."/>
            <person name="Magnuson J."/>
            <person name="Maillard F."/>
            <person name="Murat C."/>
            <person name="Nolan M."/>
            <person name="Ohm R.A."/>
            <person name="Pangilinan J."/>
            <person name="Pereira M.F."/>
            <person name="Perotto S."/>
            <person name="Peter M."/>
            <person name="Pfister S."/>
            <person name="Riley R."/>
            <person name="Sitrit Y."/>
            <person name="Stielow J.B."/>
            <person name="Szollosi G."/>
            <person name="Zifcakova L."/>
            <person name="Stursova M."/>
            <person name="Spatafora J.W."/>
            <person name="Tedersoo L."/>
            <person name="Vaario L.M."/>
            <person name="Yamada A."/>
            <person name="Yan M."/>
            <person name="Wang P."/>
            <person name="Xu J."/>
            <person name="Bruns T."/>
            <person name="Baldrian P."/>
            <person name="Vilgalys R."/>
            <person name="Dunand C."/>
            <person name="Henrissat B."/>
            <person name="Grigoriev I.V."/>
            <person name="Hibbett D."/>
            <person name="Nagy L.G."/>
            <person name="Martin F.M."/>
        </authorList>
    </citation>
    <scope>NUCLEOTIDE SEQUENCE</scope>
    <source>
        <strain evidence="12">UP504</strain>
    </source>
</reference>
<keyword evidence="9" id="KW-0326">Glycosidase</keyword>
<evidence type="ECO:0000313" key="12">
    <source>
        <dbReference type="EMBL" id="KAF9514433.1"/>
    </source>
</evidence>
<dbReference type="Pfam" id="PF01149">
    <property type="entry name" value="Fapy_DNA_glyco"/>
    <property type="match status" value="1"/>
</dbReference>
<evidence type="ECO:0000256" key="5">
    <source>
        <dbReference type="ARBA" id="ARBA00023125"/>
    </source>
</evidence>
<keyword evidence="13" id="KW-1185">Reference proteome</keyword>
<protein>
    <recommendedName>
        <fullName evidence="11">Formamidopyrimidine-DNA glycosylase catalytic domain-containing protein</fullName>
    </recommendedName>
</protein>
<dbReference type="OrthoDB" id="444592at2759"/>
<dbReference type="Proteomes" id="UP000886523">
    <property type="component" value="Unassembled WGS sequence"/>
</dbReference>
<comment type="catalytic activity">
    <reaction evidence="1">
        <text>Hydrolysis of DNA containing ring-opened 7-methylguanine residues, releasing 2,6-diamino-4-hydroxy-5-(N-methyl)formamidopyrimidine.</text>
        <dbReference type="EC" id="3.2.2.23"/>
    </reaction>
</comment>
<dbReference type="SUPFAM" id="SSF46946">
    <property type="entry name" value="S13-like H2TH domain"/>
    <property type="match status" value="1"/>
</dbReference>
<evidence type="ECO:0000259" key="11">
    <source>
        <dbReference type="PROSITE" id="PS51068"/>
    </source>
</evidence>
<organism evidence="12 13">
    <name type="scientific">Hydnum rufescens UP504</name>
    <dbReference type="NCBI Taxonomy" id="1448309"/>
    <lineage>
        <taxon>Eukaryota</taxon>
        <taxon>Fungi</taxon>
        <taxon>Dikarya</taxon>
        <taxon>Basidiomycota</taxon>
        <taxon>Agaricomycotina</taxon>
        <taxon>Agaricomycetes</taxon>
        <taxon>Cantharellales</taxon>
        <taxon>Hydnaceae</taxon>
        <taxon>Hydnum</taxon>
    </lineage>
</organism>
<dbReference type="GO" id="GO:0016829">
    <property type="term" value="F:lyase activity"/>
    <property type="evidence" value="ECO:0007669"/>
    <property type="project" value="UniProtKB-KW"/>
</dbReference>
<keyword evidence="8" id="KW-0511">Multifunctional enzyme</keyword>
<dbReference type="InterPro" id="IPR035937">
    <property type="entry name" value="FPG_N"/>
</dbReference>
<keyword evidence="7" id="KW-0456">Lyase</keyword>
<dbReference type="FunFam" id="1.10.8.50:FF:000009">
    <property type="entry name" value="Formamidopyrimidine-DNA glycosylase"/>
    <property type="match status" value="1"/>
</dbReference>
<evidence type="ECO:0000256" key="4">
    <source>
        <dbReference type="ARBA" id="ARBA00022801"/>
    </source>
</evidence>
<comment type="caution">
    <text evidence="12">The sequence shown here is derived from an EMBL/GenBank/DDBJ whole genome shotgun (WGS) entry which is preliminary data.</text>
</comment>
<dbReference type="InterPro" id="IPR012319">
    <property type="entry name" value="FPG_cat"/>
</dbReference>
<dbReference type="SUPFAM" id="SSF81624">
    <property type="entry name" value="N-terminal domain of MutM-like DNA repair proteins"/>
    <property type="match status" value="1"/>
</dbReference>
<evidence type="ECO:0000313" key="13">
    <source>
        <dbReference type="Proteomes" id="UP000886523"/>
    </source>
</evidence>
<dbReference type="Pfam" id="PF06831">
    <property type="entry name" value="H2TH"/>
    <property type="match status" value="1"/>
</dbReference>
<dbReference type="GO" id="GO:0005634">
    <property type="term" value="C:nucleus"/>
    <property type="evidence" value="ECO:0007669"/>
    <property type="project" value="TreeGrafter"/>
</dbReference>
<feature type="compositionally biased region" description="Polar residues" evidence="10">
    <location>
        <begin position="315"/>
        <end position="324"/>
    </location>
</feature>
<proteinExistence type="inferred from homology"/>
<evidence type="ECO:0000256" key="7">
    <source>
        <dbReference type="ARBA" id="ARBA00023239"/>
    </source>
</evidence>
<comment type="similarity">
    <text evidence="2">Belongs to the FPG family.</text>
</comment>
<dbReference type="PANTHER" id="PTHR22993:SF9">
    <property type="entry name" value="FORMAMIDOPYRIMIDINE-DNA GLYCOSYLASE"/>
    <property type="match status" value="1"/>
</dbReference>
<dbReference type="SMART" id="SM00898">
    <property type="entry name" value="Fapy_DNA_glyco"/>
    <property type="match status" value="1"/>
</dbReference>
<dbReference type="GO" id="GO:0006284">
    <property type="term" value="P:base-excision repair"/>
    <property type="evidence" value="ECO:0007669"/>
    <property type="project" value="InterPro"/>
</dbReference>
<dbReference type="PANTHER" id="PTHR22993">
    <property type="entry name" value="FORMAMIDOPYRIMIDINE-DNA GLYCOSYLASE"/>
    <property type="match status" value="1"/>
</dbReference>
<dbReference type="Gene3D" id="3.20.190.10">
    <property type="entry name" value="MutM-like, N-terminal"/>
    <property type="match status" value="1"/>
</dbReference>
<dbReference type="PROSITE" id="PS51068">
    <property type="entry name" value="FPG_CAT"/>
    <property type="match status" value="1"/>
</dbReference>
<feature type="region of interest" description="Disordered" evidence="10">
    <location>
        <begin position="279"/>
        <end position="324"/>
    </location>
</feature>
<keyword evidence="3" id="KW-0227">DNA damage</keyword>
<dbReference type="GO" id="GO:0003684">
    <property type="term" value="F:damaged DNA binding"/>
    <property type="evidence" value="ECO:0007669"/>
    <property type="project" value="InterPro"/>
</dbReference>
<dbReference type="GO" id="GO:0008270">
    <property type="term" value="F:zinc ion binding"/>
    <property type="evidence" value="ECO:0007669"/>
    <property type="project" value="InterPro"/>
</dbReference>
<accession>A0A9P6DXB3</accession>
<dbReference type="AlphaFoldDB" id="A0A9P6DXB3"/>
<keyword evidence="4" id="KW-0378">Hydrolase</keyword>
<sequence length="324" mass="36725">MPELPEVERVARLLRDIGVDRVVESVTTSEDTIVLRMASEIKGRKVRTVGRYGKVFYLEMEGQGRHPVMHLGMTGNVYPYKSSSKKEDSQWPPRFMKFILKFAQVDDTPSAEVVFIDPRRLARIRLCNEPLKEPPISNLGFDPLLCMPSLSEFIPQVQRRANPIKSLLLDQKFSAGVGNWIADEILFHSRIHPEQRPNTLTDEQIKTLHEKMLYVCETAVGVNANSSLFPESWLFRHRWGKGKKQTSDFRLPSGETAIIKWITVGSRTSAYVPKVQTLTSTGKGKGKEKTVAEDAAEDAVSNGKRRRSTRLAERPSTSPYFNHT</sequence>
<evidence type="ECO:0000256" key="3">
    <source>
        <dbReference type="ARBA" id="ARBA00022763"/>
    </source>
</evidence>